<dbReference type="Proteomes" id="UP000076512">
    <property type="component" value="Unassembled WGS sequence"/>
</dbReference>
<evidence type="ECO:0000313" key="2">
    <source>
        <dbReference type="Proteomes" id="UP000076512"/>
    </source>
</evidence>
<reference evidence="1 2" key="1">
    <citation type="submission" date="2016-04" db="EMBL/GenBank/DDBJ databases">
        <authorList>
            <person name="Evans L.H."/>
            <person name="Alamgir A."/>
            <person name="Owens N."/>
            <person name="Weber N.D."/>
            <person name="Virtaneva K."/>
            <person name="Barbian K."/>
            <person name="Babar A."/>
            <person name="Rosenke K."/>
        </authorList>
    </citation>
    <scope>NUCLEOTIDE SEQUENCE [LARGE SCALE GENOMIC DNA]</scope>
    <source>
        <strain evidence="1 2">IFM 0406</strain>
    </source>
</reference>
<keyword evidence="2" id="KW-1185">Reference proteome</keyword>
<proteinExistence type="predicted"/>
<organism evidence="1 2">
    <name type="scientific">Nocardia terpenica</name>
    <dbReference type="NCBI Taxonomy" id="455432"/>
    <lineage>
        <taxon>Bacteria</taxon>
        <taxon>Bacillati</taxon>
        <taxon>Actinomycetota</taxon>
        <taxon>Actinomycetes</taxon>
        <taxon>Mycobacteriales</taxon>
        <taxon>Nocardiaceae</taxon>
        <taxon>Nocardia</taxon>
    </lineage>
</organism>
<comment type="caution">
    <text evidence="1">The sequence shown here is derived from an EMBL/GenBank/DDBJ whole genome shotgun (WGS) entry which is preliminary data.</text>
</comment>
<accession>A0A164HA22</accession>
<evidence type="ECO:0000313" key="1">
    <source>
        <dbReference type="EMBL" id="KZM68330.1"/>
    </source>
</evidence>
<protein>
    <submittedName>
        <fullName evidence="1">Uncharacterized protein</fullName>
    </submittedName>
</protein>
<sequence length="108" mass="11983">MPQAEQYPQVSDAELADMLDSDRGSNVHVWGVTTDAVVHDRYGNAYLSAFVSAAPDSPIHHVVLNMKFDLIHQWRGGKNFEADLYAGGHYVTEYDSYPSPTVRSITLA</sequence>
<gene>
    <name evidence="1" type="ORF">AWN90_10590</name>
</gene>
<dbReference type="AlphaFoldDB" id="A0A164HA22"/>
<name>A0A164HA22_9NOCA</name>
<dbReference type="EMBL" id="LWGR01000021">
    <property type="protein sequence ID" value="KZM68330.1"/>
    <property type="molecule type" value="Genomic_DNA"/>
</dbReference>